<feature type="transmembrane region" description="Helical" evidence="6">
    <location>
        <begin position="347"/>
        <end position="364"/>
    </location>
</feature>
<keyword evidence="3 6" id="KW-1133">Transmembrane helix</keyword>
<dbReference type="Gene3D" id="1.20.1070.10">
    <property type="entry name" value="Rhodopsin 7-helix transmembrane proteins"/>
    <property type="match status" value="1"/>
</dbReference>
<feature type="transmembrane region" description="Helical" evidence="6">
    <location>
        <begin position="188"/>
        <end position="211"/>
    </location>
</feature>
<dbReference type="PANTHER" id="PTHR23112">
    <property type="entry name" value="G PROTEIN-COUPLED RECEPTOR 157-RELATED"/>
    <property type="match status" value="1"/>
</dbReference>
<reference evidence="7 8" key="1">
    <citation type="submission" date="2016-11" db="EMBL/GenBank/DDBJ databases">
        <title>Draft Genome Assembly of Colletotrichum chlorophyti a pathogen of herbaceous plants.</title>
        <authorList>
            <person name="Gan P."/>
            <person name="Narusaka M."/>
            <person name="Tsushima A."/>
            <person name="Narusaka Y."/>
            <person name="Takano Y."/>
            <person name="Shirasu K."/>
        </authorList>
    </citation>
    <scope>NUCLEOTIDE SEQUENCE [LARGE SCALE GENOMIC DNA]</scope>
    <source>
        <strain evidence="7 8">NTL11</strain>
    </source>
</reference>
<feature type="transmembrane region" description="Helical" evidence="6">
    <location>
        <begin position="113"/>
        <end position="135"/>
    </location>
</feature>
<feature type="transmembrane region" description="Helical" evidence="6">
    <location>
        <begin position="244"/>
        <end position="265"/>
    </location>
</feature>
<dbReference type="EMBL" id="MPGH01000014">
    <property type="protein sequence ID" value="OLN96750.1"/>
    <property type="molecule type" value="Genomic_DNA"/>
</dbReference>
<feature type="region of interest" description="Disordered" evidence="5">
    <location>
        <begin position="284"/>
        <end position="310"/>
    </location>
</feature>
<evidence type="ECO:0000256" key="4">
    <source>
        <dbReference type="ARBA" id="ARBA00023136"/>
    </source>
</evidence>
<organism evidence="7 8">
    <name type="scientific">Colletotrichum chlorophyti</name>
    <dbReference type="NCBI Taxonomy" id="708187"/>
    <lineage>
        <taxon>Eukaryota</taxon>
        <taxon>Fungi</taxon>
        <taxon>Dikarya</taxon>
        <taxon>Ascomycota</taxon>
        <taxon>Pezizomycotina</taxon>
        <taxon>Sordariomycetes</taxon>
        <taxon>Hypocreomycetidae</taxon>
        <taxon>Glomerellales</taxon>
        <taxon>Glomerellaceae</taxon>
        <taxon>Colletotrichum</taxon>
    </lineage>
</organism>
<name>A0A1Q8S5Q2_9PEZI</name>
<evidence type="ECO:0000256" key="6">
    <source>
        <dbReference type="SAM" id="Phobius"/>
    </source>
</evidence>
<evidence type="ECO:0000256" key="1">
    <source>
        <dbReference type="ARBA" id="ARBA00004141"/>
    </source>
</evidence>
<comment type="subcellular location">
    <subcellularLocation>
        <location evidence="1">Membrane</location>
        <topology evidence="1">Multi-pass membrane protein</topology>
    </subcellularLocation>
</comment>
<keyword evidence="8" id="KW-1185">Reference proteome</keyword>
<gene>
    <name evidence="7" type="ORF">CCHL11_02361</name>
</gene>
<proteinExistence type="predicted"/>
<accession>A0A1Q8S5Q2</accession>
<sequence>MNETPDRYNSDNSPHSIRPLPPVLSHGLAAVATMGFLSFFTSLSLLTFLTFKLISWHSCPSRTKKDPIAKVESPAPKETAFVVPDNWTEPKEPAEVQQETWWQRAVNEPPNQFLVLIFNLLIADIQQAVAFLLNIEWLTRNAIDVRTRTCWTQGWFVSVGDLASSVFIMGIAMHTYISIVSTRKIPTWAFQTAIALMWGFVYGTGILGVIVTENGKGAGGLYVRAGAWCWINSKYQDIRFTLHYLWIFISLIVTTLIYFAIFLHLQKMARSGGILTYCGNGNSEPSTSESSTSTTNSNRKLQSDNSSEISNSSWRSWRSWQSWRPVCLTTTLRRIPGIPDYARQHTFLLYPLVYVVCTTPLAAGRLASMAGREVSLGYFCFAGAMIASNGWLDVILYSSTRRSIVFATEGPPSQDVGLQTFAFMCAPPPKFGNSTTVTVGLPSREKRRRINKWCEKTARKGPSSGGLKGLKVDGAESTDSMRGFGMDDGSVMGMAIQCEKTTTVSVEVDTTVSLTRPKMAVLGRRASDASSLNGSSSMISEYKE</sequence>
<keyword evidence="2 6" id="KW-0812">Transmembrane</keyword>
<evidence type="ECO:0000256" key="3">
    <source>
        <dbReference type="ARBA" id="ARBA00022989"/>
    </source>
</evidence>
<evidence type="ECO:0000313" key="8">
    <source>
        <dbReference type="Proteomes" id="UP000186583"/>
    </source>
</evidence>
<feature type="transmembrane region" description="Helical" evidence="6">
    <location>
        <begin position="28"/>
        <end position="54"/>
    </location>
</feature>
<dbReference type="Proteomes" id="UP000186583">
    <property type="component" value="Unassembled WGS sequence"/>
</dbReference>
<feature type="compositionally biased region" description="Low complexity" evidence="5">
    <location>
        <begin position="528"/>
        <end position="537"/>
    </location>
</feature>
<dbReference type="GO" id="GO:0007189">
    <property type="term" value="P:adenylate cyclase-activating G protein-coupled receptor signaling pathway"/>
    <property type="evidence" value="ECO:0007669"/>
    <property type="project" value="TreeGrafter"/>
</dbReference>
<evidence type="ECO:0000256" key="5">
    <source>
        <dbReference type="SAM" id="MobiDB-lite"/>
    </source>
</evidence>
<feature type="region of interest" description="Disordered" evidence="5">
    <location>
        <begin position="524"/>
        <end position="544"/>
    </location>
</feature>
<protein>
    <submittedName>
        <fullName evidence="7">Uncharacterized protein</fullName>
    </submittedName>
</protein>
<feature type="transmembrane region" description="Helical" evidence="6">
    <location>
        <begin position="155"/>
        <end position="176"/>
    </location>
</feature>
<dbReference type="STRING" id="708187.A0A1Q8S5Q2"/>
<dbReference type="SUPFAM" id="SSF81321">
    <property type="entry name" value="Family A G protein-coupled receptor-like"/>
    <property type="match status" value="1"/>
</dbReference>
<dbReference type="OrthoDB" id="100006at2759"/>
<dbReference type="PANTHER" id="PTHR23112:SF37">
    <property type="entry name" value="G PROTEIN-COUPLED RECEPTOR GPR1"/>
    <property type="match status" value="1"/>
</dbReference>
<comment type="caution">
    <text evidence="7">The sequence shown here is derived from an EMBL/GenBank/DDBJ whole genome shotgun (WGS) entry which is preliminary data.</text>
</comment>
<dbReference type="GO" id="GO:0005886">
    <property type="term" value="C:plasma membrane"/>
    <property type="evidence" value="ECO:0007669"/>
    <property type="project" value="TreeGrafter"/>
</dbReference>
<evidence type="ECO:0000256" key="2">
    <source>
        <dbReference type="ARBA" id="ARBA00022692"/>
    </source>
</evidence>
<evidence type="ECO:0000313" key="7">
    <source>
        <dbReference type="EMBL" id="OLN96750.1"/>
    </source>
</evidence>
<feature type="transmembrane region" description="Helical" evidence="6">
    <location>
        <begin position="376"/>
        <end position="397"/>
    </location>
</feature>
<keyword evidence="4 6" id="KW-0472">Membrane</keyword>
<dbReference type="AlphaFoldDB" id="A0A1Q8S5Q2"/>
<dbReference type="GO" id="GO:0004930">
    <property type="term" value="F:G protein-coupled receptor activity"/>
    <property type="evidence" value="ECO:0007669"/>
    <property type="project" value="TreeGrafter"/>
</dbReference>